<dbReference type="SUPFAM" id="SSF51621">
    <property type="entry name" value="Phosphoenolpyruvate/pyruvate domain"/>
    <property type="match status" value="1"/>
</dbReference>
<keyword evidence="4 6" id="KW-0460">Magnesium</keyword>
<dbReference type="InterPro" id="IPR011206">
    <property type="entry name" value="Citrate_lyase_beta/mcl1/mcl2"/>
</dbReference>
<dbReference type="EC" id="3.1.2.30" evidence="8"/>
<protein>
    <submittedName>
        <fullName evidence="8">(3S)-malyl-CoA thioesterase</fullName>
        <ecNumber evidence="8">3.1.2.30</ecNumber>
    </submittedName>
</protein>
<reference evidence="9" key="1">
    <citation type="submission" date="2017-09" db="EMBL/GenBank/DDBJ databases">
        <title>Genome sequence of Nannocystis excedens DSM 71.</title>
        <authorList>
            <person name="Blom J."/>
        </authorList>
    </citation>
    <scope>NUCLEOTIDE SEQUENCE [LARGE SCALE GENOMIC DNA]</scope>
    <source>
        <strain evidence="9">type strain: E19</strain>
    </source>
</reference>
<keyword evidence="8" id="KW-0378">Hydrolase</keyword>
<proteinExistence type="inferred from homology"/>
<dbReference type="InterPro" id="IPR005000">
    <property type="entry name" value="Aldolase/citrate-lyase_domain"/>
</dbReference>
<evidence type="ECO:0000256" key="5">
    <source>
        <dbReference type="PIRSR" id="PIRSR015582-1"/>
    </source>
</evidence>
<feature type="binding site" evidence="6">
    <location>
        <position position="127"/>
    </location>
    <ligand>
        <name>Mg(2+)</name>
        <dbReference type="ChEBI" id="CHEBI:18420"/>
    </ligand>
</feature>
<dbReference type="KEGG" id="hdi:HDIA_4734"/>
<accession>A0A2C9DED4</accession>
<dbReference type="InterPro" id="IPR040442">
    <property type="entry name" value="Pyrv_kinase-like_dom_sf"/>
</dbReference>
<keyword evidence="9" id="KW-1185">Reference proteome</keyword>
<evidence type="ECO:0000256" key="1">
    <source>
        <dbReference type="ARBA" id="ARBA00001946"/>
    </source>
</evidence>
<gene>
    <name evidence="8" type="primary">mcl2</name>
    <name evidence="8" type="ORF">HDIA_4734</name>
</gene>
<dbReference type="EMBL" id="LT960614">
    <property type="protein sequence ID" value="SON58275.1"/>
    <property type="molecule type" value="Genomic_DNA"/>
</dbReference>
<dbReference type="InterPro" id="IPR015813">
    <property type="entry name" value="Pyrv/PenolPyrv_kinase-like_dom"/>
</dbReference>
<dbReference type="RefSeq" id="WP_099558494.1">
    <property type="nucleotide sequence ID" value="NZ_LT960614.1"/>
</dbReference>
<dbReference type="GO" id="GO:0016787">
    <property type="term" value="F:hydrolase activity"/>
    <property type="evidence" value="ECO:0007669"/>
    <property type="project" value="UniProtKB-KW"/>
</dbReference>
<evidence type="ECO:0000256" key="3">
    <source>
        <dbReference type="ARBA" id="ARBA00022723"/>
    </source>
</evidence>
<dbReference type="OrthoDB" id="9800547at2"/>
<dbReference type="GO" id="GO:0000287">
    <property type="term" value="F:magnesium ion binding"/>
    <property type="evidence" value="ECO:0007669"/>
    <property type="project" value="TreeGrafter"/>
</dbReference>
<evidence type="ECO:0000259" key="7">
    <source>
        <dbReference type="Pfam" id="PF03328"/>
    </source>
</evidence>
<dbReference type="PIRSF" id="PIRSF015582">
    <property type="entry name" value="Cit_lyase_B"/>
    <property type="match status" value="1"/>
</dbReference>
<feature type="binding site" evidence="6">
    <location>
        <position position="158"/>
    </location>
    <ligand>
        <name>Mg(2+)</name>
        <dbReference type="ChEBI" id="CHEBI:18420"/>
    </ligand>
</feature>
<dbReference type="Pfam" id="PF03328">
    <property type="entry name" value="HpcH_HpaI"/>
    <property type="match status" value="1"/>
</dbReference>
<dbReference type="Proteomes" id="UP000223606">
    <property type="component" value="Chromosome 1"/>
</dbReference>
<feature type="binding site" evidence="5">
    <location>
        <position position="127"/>
    </location>
    <ligand>
        <name>substrate</name>
    </ligand>
</feature>
<comment type="cofactor">
    <cofactor evidence="1">
        <name>Mg(2+)</name>
        <dbReference type="ChEBI" id="CHEBI:18420"/>
    </cofactor>
</comment>
<dbReference type="PANTHER" id="PTHR32308:SF10">
    <property type="entry name" value="CITRATE LYASE SUBUNIT BETA"/>
    <property type="match status" value="1"/>
</dbReference>
<dbReference type="GO" id="GO:0006107">
    <property type="term" value="P:oxaloacetate metabolic process"/>
    <property type="evidence" value="ECO:0007669"/>
    <property type="project" value="TreeGrafter"/>
</dbReference>
<feature type="binding site" evidence="5">
    <location>
        <position position="69"/>
    </location>
    <ligand>
        <name>substrate</name>
    </ligand>
</feature>
<dbReference type="Gene3D" id="3.20.20.60">
    <property type="entry name" value="Phosphoenolpyruvate-binding domains"/>
    <property type="match status" value="1"/>
</dbReference>
<keyword evidence="3 6" id="KW-0479">Metal-binding</keyword>
<name>A0A2C9DED4_9HYPH</name>
<organism evidence="8 9">
    <name type="scientific">Hartmannibacter diazotrophicus</name>
    <dbReference type="NCBI Taxonomy" id="1482074"/>
    <lineage>
        <taxon>Bacteria</taxon>
        <taxon>Pseudomonadati</taxon>
        <taxon>Pseudomonadota</taxon>
        <taxon>Alphaproteobacteria</taxon>
        <taxon>Hyphomicrobiales</taxon>
        <taxon>Pleomorphomonadaceae</taxon>
        <taxon>Hartmannibacter</taxon>
    </lineage>
</organism>
<dbReference type="PANTHER" id="PTHR32308">
    <property type="entry name" value="LYASE BETA SUBUNIT, PUTATIVE (AFU_ORTHOLOGUE AFUA_4G13030)-RELATED"/>
    <property type="match status" value="1"/>
</dbReference>
<evidence type="ECO:0000313" key="8">
    <source>
        <dbReference type="EMBL" id="SON58275.1"/>
    </source>
</evidence>
<evidence type="ECO:0000256" key="2">
    <source>
        <dbReference type="ARBA" id="ARBA00005568"/>
    </source>
</evidence>
<evidence type="ECO:0000256" key="6">
    <source>
        <dbReference type="PIRSR" id="PIRSR015582-2"/>
    </source>
</evidence>
<comment type="similarity">
    <text evidence="2">Belongs to the HpcH/HpaI aldolase family.</text>
</comment>
<evidence type="ECO:0000256" key="4">
    <source>
        <dbReference type="ARBA" id="ARBA00022842"/>
    </source>
</evidence>
<evidence type="ECO:0000313" key="9">
    <source>
        <dbReference type="Proteomes" id="UP000223606"/>
    </source>
</evidence>
<dbReference type="AlphaFoldDB" id="A0A2C9DED4"/>
<feature type="domain" description="HpcH/HpaI aldolase/citrate lyase" evidence="7">
    <location>
        <begin position="8"/>
        <end position="226"/>
    </location>
</feature>
<sequence>MTVVRPRRSVLYMPGSNARALDKARGLPADGLIFDMEDAVAPDAKEVARETIGTEMARGGYGRREIFIRINGLSTIWGSDDLAAAVAARPDAVLVPKVSSEADLVRIEEAMAGLGADPAIRVWAMIETPLAILNLKEIAASSTRAGSRLQGFVLGLNDLAKETGAQFVDDRAPMVPWISLSLAAARAYGLGILDGVFNDIYDDEGYAAECRQGREFGLDGKTLIHPRQIEVANQAFVPSVEEIEWAKTVVAVFQQPENADKSAVKIEGRMVERLHAEMAERTLALAGAIEELDRLALAG</sequence>